<dbReference type="SUPFAM" id="SSF49373">
    <property type="entry name" value="Invasin/intimin cell-adhesion fragments"/>
    <property type="match status" value="1"/>
</dbReference>
<dbReference type="InterPro" id="IPR013783">
    <property type="entry name" value="Ig-like_fold"/>
</dbReference>
<evidence type="ECO:0000256" key="1">
    <source>
        <dbReference type="SAM" id="MobiDB-lite"/>
    </source>
</evidence>
<dbReference type="EMBL" id="BAAATR010000011">
    <property type="protein sequence ID" value="GAA2246565.1"/>
    <property type="molecule type" value="Genomic_DNA"/>
</dbReference>
<sequence length="173" mass="18436">MTQPIAPPQPQPYYYQPPQHQPQPYYYQPQPGYYYQPQPGYFNPTQPQPGYYNAPQPYPPQPNGEKEYPQLTADDIKGTVGGQAKGTLRATLLDADGTPIKGAPITFSMAGGGRVMGTVATGADGVAMLNSGSNILDPILWAQGLGSGYTAHFAGNKQYMPATASASINPAIA</sequence>
<evidence type="ECO:0000313" key="3">
    <source>
        <dbReference type="Proteomes" id="UP001500305"/>
    </source>
</evidence>
<dbReference type="Proteomes" id="UP001500305">
    <property type="component" value="Unassembled WGS sequence"/>
</dbReference>
<protein>
    <submittedName>
        <fullName evidence="2">Uncharacterized protein</fullName>
    </submittedName>
</protein>
<dbReference type="InterPro" id="IPR008964">
    <property type="entry name" value="Invasin/intimin_cell_adhesion"/>
</dbReference>
<feature type="region of interest" description="Disordered" evidence="1">
    <location>
        <begin position="1"/>
        <end position="69"/>
    </location>
</feature>
<accession>A0ABN3E2I3</accession>
<feature type="compositionally biased region" description="Pro residues" evidence="1">
    <location>
        <begin position="1"/>
        <end position="11"/>
    </location>
</feature>
<gene>
    <name evidence="2" type="ORF">GCM10010430_30770</name>
</gene>
<reference evidence="2 3" key="1">
    <citation type="journal article" date="2019" name="Int. J. Syst. Evol. Microbiol.">
        <title>The Global Catalogue of Microorganisms (GCM) 10K type strain sequencing project: providing services to taxonomists for standard genome sequencing and annotation.</title>
        <authorList>
            <consortium name="The Broad Institute Genomics Platform"/>
            <consortium name="The Broad Institute Genome Sequencing Center for Infectious Disease"/>
            <person name="Wu L."/>
            <person name="Ma J."/>
        </authorList>
    </citation>
    <scope>NUCLEOTIDE SEQUENCE [LARGE SCALE GENOMIC DNA]</scope>
    <source>
        <strain evidence="2 3">JCM 7356</strain>
    </source>
</reference>
<name>A0ABN3E2I3_9ACTN</name>
<proteinExistence type="predicted"/>
<comment type="caution">
    <text evidence="2">The sequence shown here is derived from an EMBL/GenBank/DDBJ whole genome shotgun (WGS) entry which is preliminary data.</text>
</comment>
<organism evidence="2 3">
    <name type="scientific">Kitasatospora cystarginea</name>
    <dbReference type="NCBI Taxonomy" id="58350"/>
    <lineage>
        <taxon>Bacteria</taxon>
        <taxon>Bacillati</taxon>
        <taxon>Actinomycetota</taxon>
        <taxon>Actinomycetes</taxon>
        <taxon>Kitasatosporales</taxon>
        <taxon>Streptomycetaceae</taxon>
        <taxon>Kitasatospora</taxon>
    </lineage>
</organism>
<keyword evidence="3" id="KW-1185">Reference proteome</keyword>
<evidence type="ECO:0000313" key="2">
    <source>
        <dbReference type="EMBL" id="GAA2246565.1"/>
    </source>
</evidence>
<dbReference type="Gene3D" id="2.60.40.10">
    <property type="entry name" value="Immunoglobulins"/>
    <property type="match status" value="1"/>
</dbReference>
<dbReference type="SUPFAM" id="SSF81995">
    <property type="entry name" value="beta-sandwich domain of Sec23/24"/>
    <property type="match status" value="1"/>
</dbReference>
<feature type="compositionally biased region" description="Low complexity" evidence="1">
    <location>
        <begin position="12"/>
        <end position="41"/>
    </location>
</feature>
<dbReference type="RefSeq" id="WP_344636923.1">
    <property type="nucleotide sequence ID" value="NZ_BAAATR010000011.1"/>
</dbReference>